<dbReference type="AlphaFoldDB" id="A0A9P1D0L3"/>
<accession>A0A9P1D0L3</accession>
<gene>
    <name evidence="1" type="ORF">C1SCF055_LOCUS27666</name>
</gene>
<organism evidence="1">
    <name type="scientific">Cladocopium goreaui</name>
    <dbReference type="NCBI Taxonomy" id="2562237"/>
    <lineage>
        <taxon>Eukaryota</taxon>
        <taxon>Sar</taxon>
        <taxon>Alveolata</taxon>
        <taxon>Dinophyceae</taxon>
        <taxon>Suessiales</taxon>
        <taxon>Symbiodiniaceae</taxon>
        <taxon>Cladocopium</taxon>
    </lineage>
</organism>
<evidence type="ECO:0000313" key="3">
    <source>
        <dbReference type="Proteomes" id="UP001152797"/>
    </source>
</evidence>
<keyword evidence="3" id="KW-1185">Reference proteome</keyword>
<dbReference type="Proteomes" id="UP001152797">
    <property type="component" value="Unassembled WGS sequence"/>
</dbReference>
<proteinExistence type="predicted"/>
<sequence length="364" mass="40872">MLQGATLRYLVPLLLSVQGQKGIGSLNDPCDCMQHHDFWVASRRGLMDIFWAPDYPLRALDPEDHLHFSTRRQSCLYSPENEESHRPTALSDCIPGFILVHIVCMQRHLANRNPERAMDFATELVRLLPFGASCIDKAGWPITSAQILGYYRRFRRAFAAGPYSLQGKLDMLERGQYATQREMASEAGSPDIDPWPNWLLREMLWQVGSEGDQRQQLGEEPDVCPAGSYPEGNACWLLGKTGASCQEACQDAGMQLRLQEKTASPPDSALEEADWPALFGEPHVPHIVAAMSGNTPSLGIQHPWAPFECLVPEESRFHLAARWLDQDPTWSYPLCALEVNKVNITSLHNPRNKMQAIPMWPSAV</sequence>
<comment type="caution">
    <text evidence="1">The sequence shown here is derived from an EMBL/GenBank/DDBJ whole genome shotgun (WGS) entry which is preliminary data.</text>
</comment>
<evidence type="ECO:0000313" key="1">
    <source>
        <dbReference type="EMBL" id="CAI4001639.1"/>
    </source>
</evidence>
<dbReference type="OrthoDB" id="412280at2759"/>
<reference evidence="1" key="1">
    <citation type="submission" date="2022-10" db="EMBL/GenBank/DDBJ databases">
        <authorList>
            <person name="Chen Y."/>
            <person name="Dougan E. K."/>
            <person name="Chan C."/>
            <person name="Rhodes N."/>
            <person name="Thang M."/>
        </authorList>
    </citation>
    <scope>NUCLEOTIDE SEQUENCE</scope>
</reference>
<protein>
    <submittedName>
        <fullName evidence="2">Pyrazinamidase/nicotinamidase</fullName>
    </submittedName>
</protein>
<dbReference type="EMBL" id="CAMXCT010002972">
    <property type="protein sequence ID" value="CAI4001639.1"/>
    <property type="molecule type" value="Genomic_DNA"/>
</dbReference>
<name>A0A9P1D0L3_9DINO</name>
<dbReference type="EMBL" id="CAMXCT020002972">
    <property type="protein sequence ID" value="CAL1155014.1"/>
    <property type="molecule type" value="Genomic_DNA"/>
</dbReference>
<dbReference type="EMBL" id="CAMXCT030002972">
    <property type="protein sequence ID" value="CAL4788951.1"/>
    <property type="molecule type" value="Genomic_DNA"/>
</dbReference>
<evidence type="ECO:0000313" key="2">
    <source>
        <dbReference type="EMBL" id="CAL4788951.1"/>
    </source>
</evidence>
<reference evidence="2 3" key="2">
    <citation type="submission" date="2024-05" db="EMBL/GenBank/DDBJ databases">
        <authorList>
            <person name="Chen Y."/>
            <person name="Shah S."/>
            <person name="Dougan E. K."/>
            <person name="Thang M."/>
            <person name="Chan C."/>
        </authorList>
    </citation>
    <scope>NUCLEOTIDE SEQUENCE [LARGE SCALE GENOMIC DNA]</scope>
</reference>